<organism evidence="1">
    <name type="scientific">hydrothermal vent metagenome</name>
    <dbReference type="NCBI Taxonomy" id="652676"/>
    <lineage>
        <taxon>unclassified sequences</taxon>
        <taxon>metagenomes</taxon>
        <taxon>ecological metagenomes</taxon>
    </lineage>
</organism>
<dbReference type="InterPro" id="IPR010870">
    <property type="entry name" value="Porin_O/P"/>
</dbReference>
<dbReference type="AlphaFoldDB" id="A0A3B1CL36"/>
<accession>A0A3B1CL36</accession>
<gene>
    <name evidence="1" type="ORF">MNBD_NITROSPINAE02-1003</name>
</gene>
<proteinExistence type="predicted"/>
<dbReference type="Gene3D" id="2.40.160.10">
    <property type="entry name" value="Porin"/>
    <property type="match status" value="1"/>
</dbReference>
<dbReference type="EMBL" id="UOGE01000084">
    <property type="protein sequence ID" value="VAX23350.1"/>
    <property type="molecule type" value="Genomic_DNA"/>
</dbReference>
<reference evidence="1" key="1">
    <citation type="submission" date="2018-06" db="EMBL/GenBank/DDBJ databases">
        <authorList>
            <person name="Zhirakovskaya E."/>
        </authorList>
    </citation>
    <scope>NUCLEOTIDE SEQUENCE</scope>
</reference>
<protein>
    <submittedName>
        <fullName evidence="1">Phosphate/pyrophosphate-specific outer membrane porin OprP/OprO</fullName>
    </submittedName>
</protein>
<dbReference type="Pfam" id="PF07396">
    <property type="entry name" value="Porin_O_P"/>
    <property type="match status" value="1"/>
</dbReference>
<dbReference type="InterPro" id="IPR023614">
    <property type="entry name" value="Porin_dom_sf"/>
</dbReference>
<dbReference type="SUPFAM" id="SSF56935">
    <property type="entry name" value="Porins"/>
    <property type="match status" value="1"/>
</dbReference>
<evidence type="ECO:0000313" key="1">
    <source>
        <dbReference type="EMBL" id="VAX23350.1"/>
    </source>
</evidence>
<name>A0A3B1CL36_9ZZZZ</name>
<sequence length="395" mass="43895">MKSLKSYLYIMIAMLLTVTGEQAFAETLEAKWKTGLQFTGENFNLKFGGRIMNDWFFSSADSALEEDDTKWTDGTEFRRARLYVSGVIYKNIIFKAQYDFAGGDPDIKDMYMGIKNIPGVGTIKVGHFKEPFGLEELTSSKYITFLERSMAMEAFSPSRNSGLMFTNTAWDKRLVWAIGVFKDVDGYGENYGDSEFNLTARIAAAVWNEDENVFHLGAAYSARKPNDNTARFRSRAEAHLSPTRLVDSGAISSDDVGLLGLEAAIALGPFSVQSEYVTANVSAMDGAPDPTLSSYYIYSSYFITGESRPYKKGVFSRVKPRNNFGSGSGAWEVAIRYSAIDLEDASVTGGEETNYTAGVNWYLNPNSRVMANYVNADLKDVGEATITQMRFQVDF</sequence>